<protein>
    <submittedName>
        <fullName evidence="4">Uncharacterized protein</fullName>
    </submittedName>
</protein>
<dbReference type="Proteomes" id="UP000316759">
    <property type="component" value="Unassembled WGS sequence"/>
</dbReference>
<dbReference type="Pfam" id="PF00012">
    <property type="entry name" value="HSP70"/>
    <property type="match status" value="1"/>
</dbReference>
<dbReference type="SUPFAM" id="SSF53067">
    <property type="entry name" value="Actin-like ATPase domain"/>
    <property type="match status" value="1"/>
</dbReference>
<sequence length="85" mass="9605">MHSIDVLLLRTKLSQEQTYKTIPLGGLPRIPRIQQLVADCFGEDKITYSMHRDQAAMKGTARYVSLLAEVQDVQVPEHALKKSVQ</sequence>
<gene>
    <name evidence="4" type="ORF">FGIG_12646</name>
</gene>
<evidence type="ECO:0000313" key="5">
    <source>
        <dbReference type="Proteomes" id="UP000316759"/>
    </source>
</evidence>
<dbReference type="GO" id="GO:0140662">
    <property type="term" value="F:ATP-dependent protein folding chaperone"/>
    <property type="evidence" value="ECO:0007669"/>
    <property type="project" value="InterPro"/>
</dbReference>
<dbReference type="InterPro" id="IPR043129">
    <property type="entry name" value="ATPase_NBD"/>
</dbReference>
<comment type="caution">
    <text evidence="4">The sequence shown here is derived from an EMBL/GenBank/DDBJ whole genome shotgun (WGS) entry which is preliminary data.</text>
</comment>
<keyword evidence="2" id="KW-0547">Nucleotide-binding</keyword>
<organism evidence="4 5">
    <name type="scientific">Fasciola gigantica</name>
    <name type="common">Giant liver fluke</name>
    <dbReference type="NCBI Taxonomy" id="46835"/>
    <lineage>
        <taxon>Eukaryota</taxon>
        <taxon>Metazoa</taxon>
        <taxon>Spiralia</taxon>
        <taxon>Lophotrochozoa</taxon>
        <taxon>Platyhelminthes</taxon>
        <taxon>Trematoda</taxon>
        <taxon>Digenea</taxon>
        <taxon>Plagiorchiida</taxon>
        <taxon>Echinostomata</taxon>
        <taxon>Echinostomatoidea</taxon>
        <taxon>Fasciolidae</taxon>
        <taxon>Fasciola</taxon>
    </lineage>
</organism>
<dbReference type="GO" id="GO:0005524">
    <property type="term" value="F:ATP binding"/>
    <property type="evidence" value="ECO:0007669"/>
    <property type="project" value="UniProtKB-KW"/>
</dbReference>
<dbReference type="EMBL" id="SUNJ01002045">
    <property type="protein sequence ID" value="TPP66298.1"/>
    <property type="molecule type" value="Genomic_DNA"/>
</dbReference>
<evidence type="ECO:0000256" key="1">
    <source>
        <dbReference type="ARBA" id="ARBA00007381"/>
    </source>
</evidence>
<evidence type="ECO:0000256" key="3">
    <source>
        <dbReference type="ARBA" id="ARBA00022840"/>
    </source>
</evidence>
<dbReference type="InterPro" id="IPR013126">
    <property type="entry name" value="Hsp_70_fam"/>
</dbReference>
<comment type="similarity">
    <text evidence="1">Belongs to the heat shock protein 70 family.</text>
</comment>
<evidence type="ECO:0000313" key="4">
    <source>
        <dbReference type="EMBL" id="TPP66298.1"/>
    </source>
</evidence>
<reference evidence="4 5" key="1">
    <citation type="submission" date="2019-04" db="EMBL/GenBank/DDBJ databases">
        <title>Annotation for the trematode Fasciola gigantica.</title>
        <authorList>
            <person name="Choi Y.-J."/>
        </authorList>
    </citation>
    <scope>NUCLEOTIDE SEQUENCE [LARGE SCALE GENOMIC DNA]</scope>
    <source>
        <strain evidence="4">Uganda_cow_1</strain>
    </source>
</reference>
<proteinExistence type="inferred from homology"/>
<name>A0A504Z8X4_FASGI</name>
<dbReference type="AlphaFoldDB" id="A0A504Z8X4"/>
<evidence type="ECO:0000256" key="2">
    <source>
        <dbReference type="ARBA" id="ARBA00022741"/>
    </source>
</evidence>
<accession>A0A504Z8X4</accession>
<keyword evidence="3" id="KW-0067">ATP-binding</keyword>
<dbReference type="Gene3D" id="3.30.420.40">
    <property type="match status" value="2"/>
</dbReference>
<keyword evidence="5" id="KW-1185">Reference proteome</keyword>